<keyword evidence="5" id="KW-1185">Reference proteome</keyword>
<comment type="similarity">
    <text evidence="1">Belongs to the protein-tyrosine phosphatase family. Non-receptor class subfamily.</text>
</comment>
<dbReference type="CDD" id="cd14498">
    <property type="entry name" value="DSP"/>
    <property type="match status" value="1"/>
</dbReference>
<feature type="compositionally biased region" description="Low complexity" evidence="2">
    <location>
        <begin position="316"/>
        <end position="325"/>
    </location>
</feature>
<dbReference type="InterPro" id="IPR052449">
    <property type="entry name" value="STYX-Interacting_Phosphatase"/>
</dbReference>
<dbReference type="SMART" id="SM00195">
    <property type="entry name" value="DSPc"/>
    <property type="match status" value="1"/>
</dbReference>
<dbReference type="SUPFAM" id="SSF52799">
    <property type="entry name" value="(Phosphotyrosine protein) phosphatases II"/>
    <property type="match status" value="1"/>
</dbReference>
<sequence>MQNGFFCAIDGITCLPPTCIKGSSQSSPRIHRNYNYLSVFFHSTRACAQQQFSHIAPDRDHAAMANHEPNVLQYPHKADIYSYRVPTPPRIVIPPPPLNADAIPVITLSARRTSLYDFLSTVNYSNLVQENAPLEWSYERRREAQNILPFLALGPMTAAKDEGYLRLNNVTMLLAVRQKHGFESKLMNSALRTAEKLNLAYETVDLTGHQDLIRSFQNTTAMINNHLSQVHQQTGQLGKVLVFCESGNERSAGVVAAYVMETHEDVDYIKAMQLCQAQRFCVNFDDGMKRLLQGYWDILCARRAVAAQTTAANGMNGTTNGNTNGEVVVSAAPPARPKRTLERDQPEDEGMELDDEDQDDVERFGGRRFAPFRDQPL</sequence>
<dbReference type="PROSITE" id="PS50056">
    <property type="entry name" value="TYR_PHOSPHATASE_2"/>
    <property type="match status" value="1"/>
</dbReference>
<dbReference type="STRING" id="321146.A0A139H0D7"/>
<dbReference type="InterPro" id="IPR020422">
    <property type="entry name" value="TYR_PHOSPHATASE_DUAL_dom"/>
</dbReference>
<dbReference type="InterPro" id="IPR000387">
    <property type="entry name" value="Tyr_Pase_dom"/>
</dbReference>
<dbReference type="GO" id="GO:0070372">
    <property type="term" value="P:regulation of ERK1 and ERK2 cascade"/>
    <property type="evidence" value="ECO:0007669"/>
    <property type="project" value="TreeGrafter"/>
</dbReference>
<accession>A0A139H0D7</accession>
<dbReference type="GO" id="GO:0062026">
    <property type="term" value="P:negative regulation of SCF-dependent proteasomal ubiquitin-dependent catabolic process"/>
    <property type="evidence" value="ECO:0007669"/>
    <property type="project" value="TreeGrafter"/>
</dbReference>
<dbReference type="GO" id="GO:0140096">
    <property type="term" value="F:catalytic activity, acting on a protein"/>
    <property type="evidence" value="ECO:0007669"/>
    <property type="project" value="UniProtKB-ARBA"/>
</dbReference>
<evidence type="ECO:0000256" key="1">
    <source>
        <dbReference type="ARBA" id="ARBA00009649"/>
    </source>
</evidence>
<dbReference type="AlphaFoldDB" id="A0A139H0D7"/>
<name>A0A139H0D7_9PEZI</name>
<dbReference type="EMBL" id="LFZN01000193">
    <property type="protein sequence ID" value="KXS95925.1"/>
    <property type="molecule type" value="Genomic_DNA"/>
</dbReference>
<protein>
    <recommendedName>
        <fullName evidence="3">Tyrosine specific protein phosphatases domain-containing protein</fullName>
    </recommendedName>
</protein>
<feature type="region of interest" description="Disordered" evidence="2">
    <location>
        <begin position="316"/>
        <end position="377"/>
    </location>
</feature>
<feature type="domain" description="Tyrosine specific protein phosphatases" evidence="3">
    <location>
        <begin position="217"/>
        <end position="279"/>
    </location>
</feature>
<dbReference type="GO" id="GO:0005654">
    <property type="term" value="C:nucleoplasm"/>
    <property type="evidence" value="ECO:0007669"/>
    <property type="project" value="TreeGrafter"/>
</dbReference>
<evidence type="ECO:0000259" key="3">
    <source>
        <dbReference type="PROSITE" id="PS50056"/>
    </source>
</evidence>
<evidence type="ECO:0000313" key="4">
    <source>
        <dbReference type="EMBL" id="KXS95925.1"/>
    </source>
</evidence>
<dbReference type="Pfam" id="PF00782">
    <property type="entry name" value="DSPc"/>
    <property type="match status" value="1"/>
</dbReference>
<dbReference type="InterPro" id="IPR000340">
    <property type="entry name" value="Dual-sp_phosphatase_cat-dom"/>
</dbReference>
<comment type="caution">
    <text evidence="4">The sequence shown here is derived from an EMBL/GenBank/DDBJ whole genome shotgun (WGS) entry which is preliminary data.</text>
</comment>
<dbReference type="OrthoDB" id="3644440at2759"/>
<dbReference type="InterPro" id="IPR029021">
    <property type="entry name" value="Prot-tyrosine_phosphatase-like"/>
</dbReference>
<feature type="compositionally biased region" description="Acidic residues" evidence="2">
    <location>
        <begin position="345"/>
        <end position="360"/>
    </location>
</feature>
<dbReference type="PANTHER" id="PTHR46588:SF1">
    <property type="entry name" value="SERINE_THREONINE_TYROSINE-INTERACTING PROTEIN"/>
    <property type="match status" value="1"/>
</dbReference>
<evidence type="ECO:0000313" key="5">
    <source>
        <dbReference type="Proteomes" id="UP000070133"/>
    </source>
</evidence>
<dbReference type="Proteomes" id="UP000070133">
    <property type="component" value="Unassembled WGS sequence"/>
</dbReference>
<proteinExistence type="inferred from homology"/>
<dbReference type="GO" id="GO:1990444">
    <property type="term" value="F:F-box domain binding"/>
    <property type="evidence" value="ECO:0007669"/>
    <property type="project" value="TreeGrafter"/>
</dbReference>
<gene>
    <name evidence="4" type="ORF">AC578_5211</name>
</gene>
<dbReference type="GO" id="GO:0005737">
    <property type="term" value="C:cytoplasm"/>
    <property type="evidence" value="ECO:0007669"/>
    <property type="project" value="TreeGrafter"/>
</dbReference>
<dbReference type="Gene3D" id="3.90.190.10">
    <property type="entry name" value="Protein tyrosine phosphatase superfamily"/>
    <property type="match status" value="1"/>
</dbReference>
<reference evidence="4 5" key="1">
    <citation type="submission" date="2015-07" db="EMBL/GenBank/DDBJ databases">
        <title>Comparative genomics of the Sigatoka disease complex on banana suggests a link between parallel evolutionary changes in Pseudocercospora fijiensis and Pseudocercospora eumusae and increased virulence on the banana host.</title>
        <authorList>
            <person name="Chang T.-C."/>
            <person name="Salvucci A."/>
            <person name="Crous P.W."/>
            <person name="Stergiopoulos I."/>
        </authorList>
    </citation>
    <scope>NUCLEOTIDE SEQUENCE [LARGE SCALE GENOMIC DNA]</scope>
    <source>
        <strain evidence="4 5">CBS 114824</strain>
    </source>
</reference>
<evidence type="ECO:0000256" key="2">
    <source>
        <dbReference type="SAM" id="MobiDB-lite"/>
    </source>
</evidence>
<organism evidence="4 5">
    <name type="scientific">Pseudocercospora eumusae</name>
    <dbReference type="NCBI Taxonomy" id="321146"/>
    <lineage>
        <taxon>Eukaryota</taxon>
        <taxon>Fungi</taxon>
        <taxon>Dikarya</taxon>
        <taxon>Ascomycota</taxon>
        <taxon>Pezizomycotina</taxon>
        <taxon>Dothideomycetes</taxon>
        <taxon>Dothideomycetidae</taxon>
        <taxon>Mycosphaerellales</taxon>
        <taxon>Mycosphaerellaceae</taxon>
        <taxon>Pseudocercospora</taxon>
    </lineage>
</organism>
<dbReference type="PANTHER" id="PTHR46588">
    <property type="entry name" value="SERINE/THREONINE/TYROSINE-INTERACTING PROTEIN"/>
    <property type="match status" value="1"/>
</dbReference>